<protein>
    <submittedName>
        <fullName evidence="2">Uncharacterized protein</fullName>
    </submittedName>
</protein>
<accession>A0A5A7RBL6</accession>
<evidence type="ECO:0000256" key="1">
    <source>
        <dbReference type="ARBA" id="ARBA00034773"/>
    </source>
</evidence>
<dbReference type="AlphaFoldDB" id="A0A5A7RBL6"/>
<dbReference type="GO" id="GO:0010150">
    <property type="term" value="P:leaf senescence"/>
    <property type="evidence" value="ECO:0007669"/>
    <property type="project" value="UniProtKB-ARBA"/>
</dbReference>
<dbReference type="PANTHER" id="PTHR46525">
    <property type="entry name" value="EMB|CAB72159.1"/>
    <property type="match status" value="1"/>
</dbReference>
<comment type="caution">
    <text evidence="2">The sequence shown here is derived from an EMBL/GenBank/DDBJ whole genome shotgun (WGS) entry which is preliminary data.</text>
</comment>
<organism evidence="2 3">
    <name type="scientific">Striga asiatica</name>
    <name type="common">Asiatic witchweed</name>
    <name type="synonym">Buchnera asiatica</name>
    <dbReference type="NCBI Taxonomy" id="4170"/>
    <lineage>
        <taxon>Eukaryota</taxon>
        <taxon>Viridiplantae</taxon>
        <taxon>Streptophyta</taxon>
        <taxon>Embryophyta</taxon>
        <taxon>Tracheophyta</taxon>
        <taxon>Spermatophyta</taxon>
        <taxon>Magnoliopsida</taxon>
        <taxon>eudicotyledons</taxon>
        <taxon>Gunneridae</taxon>
        <taxon>Pentapetalae</taxon>
        <taxon>asterids</taxon>
        <taxon>lamiids</taxon>
        <taxon>Lamiales</taxon>
        <taxon>Orobanchaceae</taxon>
        <taxon>Buchnereae</taxon>
        <taxon>Striga</taxon>
    </lineage>
</organism>
<keyword evidence="3" id="KW-1185">Reference proteome</keyword>
<dbReference type="EMBL" id="BKCP01011625">
    <property type="protein sequence ID" value="GER54892.1"/>
    <property type="molecule type" value="Genomic_DNA"/>
</dbReference>
<dbReference type="Pfam" id="PF04520">
    <property type="entry name" value="Senescence_reg"/>
    <property type="match status" value="1"/>
</dbReference>
<gene>
    <name evidence="2" type="ORF">STAS_32525</name>
</gene>
<name>A0A5A7RBL6_STRAF</name>
<evidence type="ECO:0000313" key="3">
    <source>
        <dbReference type="Proteomes" id="UP000325081"/>
    </source>
</evidence>
<dbReference type="InterPro" id="IPR007608">
    <property type="entry name" value="Senescence_reg_S40"/>
</dbReference>
<dbReference type="PANTHER" id="PTHR46525:SF2">
    <property type="entry name" value="EMB|CAB72159.1"/>
    <property type="match status" value="1"/>
</dbReference>
<comment type="similarity">
    <text evidence="1">Belongs to the senescence regulator S40 family.</text>
</comment>
<dbReference type="Proteomes" id="UP000325081">
    <property type="component" value="Unassembled WGS sequence"/>
</dbReference>
<evidence type="ECO:0000313" key="2">
    <source>
        <dbReference type="EMBL" id="GER54892.1"/>
    </source>
</evidence>
<dbReference type="OrthoDB" id="1917735at2759"/>
<reference evidence="3" key="1">
    <citation type="journal article" date="2019" name="Curr. Biol.">
        <title>Genome Sequence of Striga asiatica Provides Insight into the Evolution of Plant Parasitism.</title>
        <authorList>
            <person name="Yoshida S."/>
            <person name="Kim S."/>
            <person name="Wafula E.K."/>
            <person name="Tanskanen J."/>
            <person name="Kim Y.M."/>
            <person name="Honaas L."/>
            <person name="Yang Z."/>
            <person name="Spallek T."/>
            <person name="Conn C.E."/>
            <person name="Ichihashi Y."/>
            <person name="Cheong K."/>
            <person name="Cui S."/>
            <person name="Der J.P."/>
            <person name="Gundlach H."/>
            <person name="Jiao Y."/>
            <person name="Hori C."/>
            <person name="Ishida J.K."/>
            <person name="Kasahara H."/>
            <person name="Kiba T."/>
            <person name="Kim M.S."/>
            <person name="Koo N."/>
            <person name="Laohavisit A."/>
            <person name="Lee Y.H."/>
            <person name="Lumba S."/>
            <person name="McCourt P."/>
            <person name="Mortimer J.C."/>
            <person name="Mutuku J.M."/>
            <person name="Nomura T."/>
            <person name="Sasaki-Sekimoto Y."/>
            <person name="Seto Y."/>
            <person name="Wang Y."/>
            <person name="Wakatake T."/>
            <person name="Sakakibara H."/>
            <person name="Demura T."/>
            <person name="Yamaguchi S."/>
            <person name="Yoneyama K."/>
            <person name="Manabe R.I."/>
            <person name="Nelson D.C."/>
            <person name="Schulman A.H."/>
            <person name="Timko M.P."/>
            <person name="dePamphilis C.W."/>
            <person name="Choi D."/>
            <person name="Shirasu K."/>
        </authorList>
    </citation>
    <scope>NUCLEOTIDE SEQUENCE [LARGE SCALE GENOMIC DNA]</scope>
    <source>
        <strain evidence="3">cv. UVA1</strain>
    </source>
</reference>
<sequence>MKNRYAGLSSLWATSRYDEEEFEESDVWESVTGPDKTGFPVPIKASILTKRIQTATEICIPKPGKNSSATRYEQQSAPVDVPDWSKIYGGRGAFGGSWESEEDESEGNLIPPHEWIARKRTSSFSVCEGVGRTLKGRDLSRVRNAVLTRTGFLESD</sequence>
<proteinExistence type="inferred from homology"/>